<dbReference type="InterPro" id="IPR052026">
    <property type="entry name" value="ExeA_AAA_ATPase_DNA-bind"/>
</dbReference>
<dbReference type="InterPro" id="IPR049945">
    <property type="entry name" value="AAA_22"/>
</dbReference>
<feature type="region of interest" description="Disordered" evidence="1">
    <location>
        <begin position="254"/>
        <end position="275"/>
    </location>
</feature>
<evidence type="ECO:0000313" key="3">
    <source>
        <dbReference type="EMBL" id="AGA35116.1"/>
    </source>
</evidence>
<feature type="domain" description="SPOR" evidence="2">
    <location>
        <begin position="560"/>
        <end position="637"/>
    </location>
</feature>
<keyword evidence="4" id="KW-1185">Reference proteome</keyword>
<feature type="compositionally biased region" description="Basic and acidic residues" evidence="1">
    <location>
        <begin position="386"/>
        <end position="405"/>
    </location>
</feature>
<dbReference type="Gene3D" id="3.30.70.1070">
    <property type="entry name" value="Sporulation related repeat"/>
    <property type="match status" value="1"/>
</dbReference>
<accession>L0E3A2</accession>
<dbReference type="InterPro" id="IPR027417">
    <property type="entry name" value="P-loop_NTPase"/>
</dbReference>
<feature type="region of interest" description="Disordered" evidence="1">
    <location>
        <begin position="291"/>
        <end position="405"/>
    </location>
</feature>
<dbReference type="EMBL" id="CP003989">
    <property type="protein sequence ID" value="AGA35116.1"/>
    <property type="molecule type" value="Genomic_DNA"/>
</dbReference>
<feature type="region of interest" description="Disordered" evidence="1">
    <location>
        <begin position="442"/>
        <end position="550"/>
    </location>
</feature>
<dbReference type="GO" id="GO:0042834">
    <property type="term" value="F:peptidoglycan binding"/>
    <property type="evidence" value="ECO:0007669"/>
    <property type="project" value="InterPro"/>
</dbReference>
<dbReference type="GO" id="GO:0016887">
    <property type="term" value="F:ATP hydrolysis activity"/>
    <property type="evidence" value="ECO:0007669"/>
    <property type="project" value="InterPro"/>
</dbReference>
<dbReference type="SUPFAM" id="SSF52540">
    <property type="entry name" value="P-loop containing nucleoside triphosphate hydrolases"/>
    <property type="match status" value="1"/>
</dbReference>
<dbReference type="AlphaFoldDB" id="L0E3A2"/>
<evidence type="ECO:0000259" key="2">
    <source>
        <dbReference type="PROSITE" id="PS51724"/>
    </source>
</evidence>
<dbReference type="HOGENOM" id="CLU_458324_0_0_6"/>
<reference evidence="3" key="1">
    <citation type="submission" date="2015-12" db="EMBL/GenBank/DDBJ databases">
        <authorList>
            <person name="Tikhonova T.V."/>
            <person name="Pavlov A.R."/>
            <person name="Beletsky A.V."/>
            <person name="Mardanov A.V."/>
            <person name="Sorokin D.Y."/>
            <person name="Ravin N.V."/>
            <person name="Popov V.O."/>
        </authorList>
    </citation>
    <scope>NUCLEOTIDE SEQUENCE</scope>
    <source>
        <strain evidence="3">DSM 14787</strain>
    </source>
</reference>
<evidence type="ECO:0000256" key="1">
    <source>
        <dbReference type="SAM" id="MobiDB-lite"/>
    </source>
</evidence>
<organism evidence="3 4">
    <name type="scientific">Thioalkalivibrio nitratireducens (strain DSM 14787 / UNIQEM 213 / ALEN2)</name>
    <dbReference type="NCBI Taxonomy" id="1255043"/>
    <lineage>
        <taxon>Bacteria</taxon>
        <taxon>Pseudomonadati</taxon>
        <taxon>Pseudomonadota</taxon>
        <taxon>Gammaproteobacteria</taxon>
        <taxon>Chromatiales</taxon>
        <taxon>Ectothiorhodospiraceae</taxon>
        <taxon>Thioalkalivibrio</taxon>
    </lineage>
</organism>
<dbReference type="PANTHER" id="PTHR35894">
    <property type="entry name" value="GENERAL SECRETION PATHWAY PROTEIN A-RELATED"/>
    <property type="match status" value="1"/>
</dbReference>
<gene>
    <name evidence="3" type="primary">damX [C]</name>
    <name evidence="3" type="ordered locus">TVNIR_3481</name>
</gene>
<name>L0E3A2_THIND</name>
<feature type="compositionally biased region" description="Pro residues" evidence="1">
    <location>
        <begin position="337"/>
        <end position="350"/>
    </location>
</feature>
<dbReference type="RefSeq" id="WP_015260213.1">
    <property type="nucleotide sequence ID" value="NC_019902.2"/>
</dbReference>
<dbReference type="Proteomes" id="UP000010809">
    <property type="component" value="Chromosome"/>
</dbReference>
<dbReference type="eggNOG" id="COG3266">
    <property type="taxonomic scope" value="Bacteria"/>
</dbReference>
<dbReference type="OrthoDB" id="6189127at2"/>
<dbReference type="KEGG" id="tni:TVNIR_3481"/>
<protein>
    <submittedName>
        <fullName evidence="3">Sporulation domain-containing protein</fullName>
    </submittedName>
</protein>
<dbReference type="InterPro" id="IPR007730">
    <property type="entry name" value="SPOR-like_dom"/>
</dbReference>
<dbReference type="eggNOG" id="COG3267">
    <property type="taxonomic scope" value="Bacteria"/>
</dbReference>
<dbReference type="PROSITE" id="PS51724">
    <property type="entry name" value="SPOR"/>
    <property type="match status" value="1"/>
</dbReference>
<proteinExistence type="predicted"/>
<dbReference type="InterPro" id="IPR036680">
    <property type="entry name" value="SPOR-like_sf"/>
</dbReference>
<feature type="compositionally biased region" description="Pro residues" evidence="1">
    <location>
        <begin position="497"/>
        <end position="547"/>
    </location>
</feature>
<dbReference type="STRING" id="1255043.TVNIR_3481"/>
<dbReference type="Pfam" id="PF05036">
    <property type="entry name" value="SPOR"/>
    <property type="match status" value="1"/>
</dbReference>
<dbReference type="Pfam" id="PF13401">
    <property type="entry name" value="AAA_22"/>
    <property type="match status" value="1"/>
</dbReference>
<dbReference type="SUPFAM" id="SSF110997">
    <property type="entry name" value="Sporulation related repeat"/>
    <property type="match status" value="1"/>
</dbReference>
<dbReference type="PATRIC" id="fig|1255043.3.peg.3511"/>
<sequence length="646" mass="69091">MALHPDCLAELGLEHAPFDTLPNEEFVYSDVLLEEMIATAGDALASPGAILLLTGPGGSGRSMQLMRLLGVLPDNYELIAFRARPNTKFEAVDFTIRNHLRAAGHDDPDRALTDLLAERIREGSDPVIAVDDAHLLGTDIVDQLLRMRSEILIAEGRGPRLILTGDPVLLRRRLHLRPVDEDQVVRISLRPFSLEQTGAYLRHRLRAAGRLDPDTLLSDDDIADLQARSRGLPGALNTHANEWLERYCRTRDGRPAPTLPVSMPDSPQPEPAAAAFTASGLATDADAELKTEPRLPDSGTGPAPADKPAASEPFPADAPPQPQARGLAADREDEPAPDPPVHGQPEPAVPPRTDGATESGAPAYGHPDPAPPPRAGDEAGSGTPLRADDDRGPRSYRRESERGRRDAAVPFWNRSWFVPAVALVVAILILAPFARHIFVTPAPPEGSTVELPLPTPPRAATPERDDAVGSQAQPPGVIDVPFDDRPTAALPSREAEPPAPAPTPEAAPTAEPEPAPTPEPAPPPTPAPVPETAPEPRPEVVPAPPAEPTGLAADREWLGRQNRSHVTIQLVAASDLAAARNYVTRYELSGIRYIETRSGGRNFVVALAGSFADRAAAENALRNLPAAVRADQPWIRSLGSVQDSQR</sequence>
<dbReference type="PANTHER" id="PTHR35894:SF1">
    <property type="entry name" value="PHOSPHORIBULOKINASE _ URIDINE KINASE FAMILY"/>
    <property type="match status" value="1"/>
</dbReference>
<evidence type="ECO:0000313" key="4">
    <source>
        <dbReference type="Proteomes" id="UP000010809"/>
    </source>
</evidence>